<name>A0AAV4XUS4_CAEEX</name>
<protein>
    <submittedName>
        <fullName evidence="1">Uncharacterized protein</fullName>
    </submittedName>
</protein>
<dbReference type="EMBL" id="BPLR01018254">
    <property type="protein sequence ID" value="GIY98078.1"/>
    <property type="molecule type" value="Genomic_DNA"/>
</dbReference>
<organism evidence="1 2">
    <name type="scientific">Caerostris extrusa</name>
    <name type="common">Bark spider</name>
    <name type="synonym">Caerostris bankana</name>
    <dbReference type="NCBI Taxonomy" id="172846"/>
    <lineage>
        <taxon>Eukaryota</taxon>
        <taxon>Metazoa</taxon>
        <taxon>Ecdysozoa</taxon>
        <taxon>Arthropoda</taxon>
        <taxon>Chelicerata</taxon>
        <taxon>Arachnida</taxon>
        <taxon>Araneae</taxon>
        <taxon>Araneomorphae</taxon>
        <taxon>Entelegynae</taxon>
        <taxon>Araneoidea</taxon>
        <taxon>Araneidae</taxon>
        <taxon>Caerostris</taxon>
    </lineage>
</organism>
<accession>A0AAV4XUS4</accession>
<dbReference type="AlphaFoldDB" id="A0AAV4XUS4"/>
<reference evidence="1 2" key="1">
    <citation type="submission" date="2021-06" db="EMBL/GenBank/DDBJ databases">
        <title>Caerostris extrusa draft genome.</title>
        <authorList>
            <person name="Kono N."/>
            <person name="Arakawa K."/>
        </authorList>
    </citation>
    <scope>NUCLEOTIDE SEQUENCE [LARGE SCALE GENOMIC DNA]</scope>
</reference>
<comment type="caution">
    <text evidence="1">The sequence shown here is derived from an EMBL/GenBank/DDBJ whole genome shotgun (WGS) entry which is preliminary data.</text>
</comment>
<evidence type="ECO:0000313" key="1">
    <source>
        <dbReference type="EMBL" id="GIY98078.1"/>
    </source>
</evidence>
<keyword evidence="2" id="KW-1185">Reference proteome</keyword>
<sequence>MDFMGINQIPIYPPGSIWATTFACPKTLIYNTEKTSPLYHFPNRAKKNIDRNSKRSFGYSCQTINQTDVSSPLLAGTSRHHFRHPSPSPEVSFCSHIAGLLAE</sequence>
<dbReference type="Proteomes" id="UP001054945">
    <property type="component" value="Unassembled WGS sequence"/>
</dbReference>
<gene>
    <name evidence="1" type="ORF">CEXT_97711</name>
</gene>
<evidence type="ECO:0000313" key="2">
    <source>
        <dbReference type="Proteomes" id="UP001054945"/>
    </source>
</evidence>
<proteinExistence type="predicted"/>